<comment type="caution">
    <text evidence="1">The sequence shown here is derived from an EMBL/GenBank/DDBJ whole genome shotgun (WGS) entry which is preliminary data.</text>
</comment>
<dbReference type="RefSeq" id="XP_053588584.1">
    <property type="nucleotide sequence ID" value="XM_053724390.1"/>
</dbReference>
<dbReference type="Proteomes" id="UP000483820">
    <property type="component" value="Chromosome II"/>
</dbReference>
<gene>
    <name evidence="1" type="ORF">GCK72_003991</name>
</gene>
<dbReference type="KEGG" id="crq:GCK72_003991"/>
<reference evidence="1 2" key="1">
    <citation type="submission" date="2019-12" db="EMBL/GenBank/DDBJ databases">
        <title>Chromosome-level assembly of the Caenorhabditis remanei genome.</title>
        <authorList>
            <person name="Teterina A.A."/>
            <person name="Willis J.H."/>
            <person name="Phillips P.C."/>
        </authorList>
    </citation>
    <scope>NUCLEOTIDE SEQUENCE [LARGE SCALE GENOMIC DNA]</scope>
    <source>
        <strain evidence="1 2">PX506</strain>
        <tissue evidence="1">Whole organism</tissue>
    </source>
</reference>
<dbReference type="EMBL" id="WUAV01000002">
    <property type="protein sequence ID" value="KAF1764045.1"/>
    <property type="molecule type" value="Genomic_DNA"/>
</dbReference>
<protein>
    <submittedName>
        <fullName evidence="1">Uncharacterized protein</fullName>
    </submittedName>
</protein>
<dbReference type="CTD" id="9800054"/>
<dbReference type="AlphaFoldDB" id="A0A6A5HA15"/>
<proteinExistence type="predicted"/>
<evidence type="ECO:0000313" key="2">
    <source>
        <dbReference type="Proteomes" id="UP000483820"/>
    </source>
</evidence>
<evidence type="ECO:0000313" key="1">
    <source>
        <dbReference type="EMBL" id="KAF1764045.1"/>
    </source>
</evidence>
<dbReference type="GeneID" id="9800054"/>
<accession>A0A6A5HA15</accession>
<sequence length="176" mass="19618">MKKYLYETIGKDGESTGIAIVVYDSFIAANCNLGHSDLKKDAKVHIKHVEHTNSTTVAKVLETQEYQNVMMMKLLDGEKFPEFPRESYGEKVGRKIISMGWDQETRTVQFSEGIVERYRNGYCYAQLEKGSVGNGIFSVDGEFFGLVSRIDDGECKIASKNVVLGLTGGPEGYTHT</sequence>
<name>A0A6A5HA15_CAERE</name>
<organism evidence="1 2">
    <name type="scientific">Caenorhabditis remanei</name>
    <name type="common">Caenorhabditis vulgaris</name>
    <dbReference type="NCBI Taxonomy" id="31234"/>
    <lineage>
        <taxon>Eukaryota</taxon>
        <taxon>Metazoa</taxon>
        <taxon>Ecdysozoa</taxon>
        <taxon>Nematoda</taxon>
        <taxon>Chromadorea</taxon>
        <taxon>Rhabditida</taxon>
        <taxon>Rhabditina</taxon>
        <taxon>Rhabditomorpha</taxon>
        <taxon>Rhabditoidea</taxon>
        <taxon>Rhabditidae</taxon>
        <taxon>Peloderinae</taxon>
        <taxon>Caenorhabditis</taxon>
    </lineage>
</organism>